<feature type="domain" description="AB hydrolase-1" evidence="3">
    <location>
        <begin position="26"/>
        <end position="264"/>
    </location>
</feature>
<protein>
    <submittedName>
        <fullName evidence="4">Proline iminopeptidase</fullName>
    </submittedName>
</protein>
<comment type="caution">
    <text evidence="4">The sequence shown here is derived from an EMBL/GenBank/DDBJ whole genome shotgun (WGS) entry which is preliminary data.</text>
</comment>
<organism evidence="4 5">
    <name type="scientific">Bacillus thuringiensis</name>
    <dbReference type="NCBI Taxonomy" id="1428"/>
    <lineage>
        <taxon>Bacteria</taxon>
        <taxon>Bacillati</taxon>
        <taxon>Bacillota</taxon>
        <taxon>Bacilli</taxon>
        <taxon>Bacillales</taxon>
        <taxon>Bacillaceae</taxon>
        <taxon>Bacillus</taxon>
        <taxon>Bacillus cereus group</taxon>
    </lineage>
</organism>
<name>A0A437SEG2_BACTU</name>
<dbReference type="Pfam" id="PF00561">
    <property type="entry name" value="Abhydrolase_1"/>
    <property type="match status" value="1"/>
</dbReference>
<dbReference type="InterPro" id="IPR002410">
    <property type="entry name" value="Peptidase_S33"/>
</dbReference>
<comment type="similarity">
    <text evidence="1">Belongs to the peptidase S33 family.</text>
</comment>
<dbReference type="GO" id="GO:0006508">
    <property type="term" value="P:proteolysis"/>
    <property type="evidence" value="ECO:0007669"/>
    <property type="project" value="InterPro"/>
</dbReference>
<dbReference type="GO" id="GO:0016020">
    <property type="term" value="C:membrane"/>
    <property type="evidence" value="ECO:0007669"/>
    <property type="project" value="TreeGrafter"/>
</dbReference>
<dbReference type="PRINTS" id="PR00111">
    <property type="entry name" value="ABHYDROLASE"/>
</dbReference>
<dbReference type="SUPFAM" id="SSF53474">
    <property type="entry name" value="alpha/beta-Hydrolases"/>
    <property type="match status" value="1"/>
</dbReference>
<reference evidence="4 5" key="1">
    <citation type="submission" date="2018-01" db="EMBL/GenBank/DDBJ databases">
        <title>Complete genome sequence of G25-42.</title>
        <authorList>
            <person name="Zheng Z."/>
            <person name="Sun M."/>
        </authorList>
    </citation>
    <scope>NUCLEOTIDE SEQUENCE [LARGE SCALE GENOMIC DNA]</scope>
    <source>
        <strain evidence="4 5">G25-42</strain>
    </source>
</reference>
<evidence type="ECO:0000256" key="1">
    <source>
        <dbReference type="ARBA" id="ARBA00010088"/>
    </source>
</evidence>
<dbReference type="GO" id="GO:0004177">
    <property type="term" value="F:aminopeptidase activity"/>
    <property type="evidence" value="ECO:0007669"/>
    <property type="project" value="UniProtKB-EC"/>
</dbReference>
<dbReference type="InterPro" id="IPR029058">
    <property type="entry name" value="AB_hydrolase_fold"/>
</dbReference>
<evidence type="ECO:0000313" key="5">
    <source>
        <dbReference type="Proteomes" id="UP000286687"/>
    </source>
</evidence>
<gene>
    <name evidence="4" type="ORF">BM74_22650</name>
</gene>
<evidence type="ECO:0000259" key="3">
    <source>
        <dbReference type="Pfam" id="PF00561"/>
    </source>
</evidence>
<sequence length="283" mass="32347">MSSENIRLINVNDNNLYVKMLGEGEPIIFLHGGPGSEHRFFLPYMAPLAEKFQLVFYDQTGCGESDESKNNQYSMRDEVENLETLRVQLGFEKINVLGESWGSMLVLLYATTYPERVNKLLLTAAIGVNVKGLERFGEELQKRLTEEDKVIISEVSEKIKRGEASIYEMLQVLDPYYVFAMETLTYKQKTTFSNEVNTILGADMVKNYDVTKHIKKLSKIPILIVQGSHDILTLATIKEHFTEYIPHIEFVEIANCGHWTVVEQPKQMYNIACSFFGGLRIRA</sequence>
<dbReference type="InterPro" id="IPR050266">
    <property type="entry name" value="AB_hydrolase_sf"/>
</dbReference>
<dbReference type="PANTHER" id="PTHR43798:SF33">
    <property type="entry name" value="HYDROLASE, PUTATIVE (AFU_ORTHOLOGUE AFUA_2G14860)-RELATED"/>
    <property type="match status" value="1"/>
</dbReference>
<evidence type="ECO:0000313" key="4">
    <source>
        <dbReference type="EMBL" id="RVU62043.1"/>
    </source>
</evidence>
<accession>A0A437SEG2</accession>
<dbReference type="Proteomes" id="UP000286687">
    <property type="component" value="Unassembled WGS sequence"/>
</dbReference>
<dbReference type="PANTHER" id="PTHR43798">
    <property type="entry name" value="MONOACYLGLYCEROL LIPASE"/>
    <property type="match status" value="1"/>
</dbReference>
<dbReference type="Gene3D" id="3.40.50.1820">
    <property type="entry name" value="alpha/beta hydrolase"/>
    <property type="match status" value="1"/>
</dbReference>
<proteinExistence type="inferred from homology"/>
<dbReference type="EMBL" id="LDER01000277">
    <property type="protein sequence ID" value="RVU62043.1"/>
    <property type="molecule type" value="Genomic_DNA"/>
</dbReference>
<dbReference type="AlphaFoldDB" id="A0A437SEG2"/>
<dbReference type="InterPro" id="IPR000073">
    <property type="entry name" value="AB_hydrolase_1"/>
</dbReference>
<keyword evidence="2" id="KW-0378">Hydrolase</keyword>
<evidence type="ECO:0000256" key="2">
    <source>
        <dbReference type="ARBA" id="ARBA00022801"/>
    </source>
</evidence>
<dbReference type="PRINTS" id="PR00793">
    <property type="entry name" value="PROAMNOPTASE"/>
</dbReference>
<dbReference type="RefSeq" id="WP_127814150.1">
    <property type="nucleotide sequence ID" value="NZ_LDER01000277.1"/>
</dbReference>